<dbReference type="EMBL" id="AVFL01000015">
    <property type="protein sequence ID" value="EWY38910.1"/>
    <property type="molecule type" value="Genomic_DNA"/>
</dbReference>
<name>W9GYA3_9PROT</name>
<comment type="similarity">
    <text evidence="1">Belongs to the cytochrome P450 family.</text>
</comment>
<dbReference type="SUPFAM" id="SSF48264">
    <property type="entry name" value="Cytochrome P450"/>
    <property type="match status" value="1"/>
</dbReference>
<keyword evidence="3" id="KW-1185">Reference proteome</keyword>
<dbReference type="RefSeq" id="WP_037455970.1">
    <property type="nucleotide sequence ID" value="NZ_AVFL01000015.1"/>
</dbReference>
<accession>W9GYA3</accession>
<dbReference type="GO" id="GO:0004497">
    <property type="term" value="F:monooxygenase activity"/>
    <property type="evidence" value="ECO:0007669"/>
    <property type="project" value="InterPro"/>
</dbReference>
<organism evidence="2 3">
    <name type="scientific">Skermanella stibiiresistens SB22</name>
    <dbReference type="NCBI Taxonomy" id="1385369"/>
    <lineage>
        <taxon>Bacteria</taxon>
        <taxon>Pseudomonadati</taxon>
        <taxon>Pseudomonadota</taxon>
        <taxon>Alphaproteobacteria</taxon>
        <taxon>Rhodospirillales</taxon>
        <taxon>Azospirillaceae</taxon>
        <taxon>Skermanella</taxon>
    </lineage>
</organism>
<proteinExistence type="inferred from homology"/>
<dbReference type="InterPro" id="IPR036396">
    <property type="entry name" value="Cyt_P450_sf"/>
</dbReference>
<dbReference type="AlphaFoldDB" id="W9GYA3"/>
<sequence length="416" mass="46855">MPGIPRDKSPDTTLALLREGYPFITNRCRQLGSDAFVTRMMLRRVVCMRGEEAARVFYHPGRFTRNGAIPRTTFALLQDKGSVASLDGEAHRVRKRMFLSLMKPEAVREMGDALERAWRATLPAWSRMDRVVVRDEIGGVLCRAACDWAGVPLTEAEAVERTREFRAMIGGAGSVGPRAWRGRVLRARTEGWARAQVEAVRDGSLAVRDGSALEVIAWHRDDGGELLPVKVAAVELLNILRPIVAVDRFITFAALALHQHPETAREAAGDDRYLEMFTQEVRRFYPFFPVIGGRVLEPFEWRGHRFAERDWVLLDLYGTNHEKRVWGDPDRFRPERFVIWDGSAFNFIPQGGGDFETGHRCPGEWITIELVKRAVRMLVNGMGYVVPRQDLTVSLSDMPTGPASGFVIQRVEAVAA</sequence>
<dbReference type="InterPro" id="IPR001128">
    <property type="entry name" value="Cyt_P450"/>
</dbReference>
<dbReference type="GO" id="GO:0020037">
    <property type="term" value="F:heme binding"/>
    <property type="evidence" value="ECO:0007669"/>
    <property type="project" value="InterPro"/>
</dbReference>
<evidence type="ECO:0000313" key="2">
    <source>
        <dbReference type="EMBL" id="EWY38910.1"/>
    </source>
</evidence>
<comment type="caution">
    <text evidence="2">The sequence shown here is derived from an EMBL/GenBank/DDBJ whole genome shotgun (WGS) entry which is preliminary data.</text>
</comment>
<dbReference type="Proteomes" id="UP000019486">
    <property type="component" value="Unassembled WGS sequence"/>
</dbReference>
<dbReference type="PANTHER" id="PTHR46696:SF1">
    <property type="entry name" value="CYTOCHROME P450 YJIB-RELATED"/>
    <property type="match status" value="1"/>
</dbReference>
<dbReference type="PATRIC" id="fig|1385369.3.peg.4094"/>
<dbReference type="GO" id="GO:0005506">
    <property type="term" value="F:iron ion binding"/>
    <property type="evidence" value="ECO:0007669"/>
    <property type="project" value="InterPro"/>
</dbReference>
<reference evidence="2 3" key="1">
    <citation type="submission" date="2013-08" db="EMBL/GenBank/DDBJ databases">
        <title>The genome sequence of Skermanella stibiiresistens.</title>
        <authorList>
            <person name="Zhu W."/>
            <person name="Wang G."/>
        </authorList>
    </citation>
    <scope>NUCLEOTIDE SEQUENCE [LARGE SCALE GENOMIC DNA]</scope>
    <source>
        <strain evidence="2 3">SB22</strain>
    </source>
</reference>
<evidence type="ECO:0000256" key="1">
    <source>
        <dbReference type="ARBA" id="ARBA00010617"/>
    </source>
</evidence>
<dbReference type="PANTHER" id="PTHR46696">
    <property type="entry name" value="P450, PUTATIVE (EUROFUNG)-RELATED"/>
    <property type="match status" value="1"/>
</dbReference>
<gene>
    <name evidence="2" type="ORF">N825_10545</name>
</gene>
<protein>
    <submittedName>
        <fullName evidence="2">Cytochrome P450</fullName>
    </submittedName>
</protein>
<dbReference type="STRING" id="1385369.N825_10545"/>
<evidence type="ECO:0000313" key="3">
    <source>
        <dbReference type="Proteomes" id="UP000019486"/>
    </source>
</evidence>
<dbReference type="CDD" id="cd11067">
    <property type="entry name" value="CYP152"/>
    <property type="match status" value="1"/>
</dbReference>
<dbReference type="Pfam" id="PF00067">
    <property type="entry name" value="p450"/>
    <property type="match status" value="1"/>
</dbReference>
<dbReference type="OrthoDB" id="9764248at2"/>
<dbReference type="GO" id="GO:0016705">
    <property type="term" value="F:oxidoreductase activity, acting on paired donors, with incorporation or reduction of molecular oxygen"/>
    <property type="evidence" value="ECO:0007669"/>
    <property type="project" value="InterPro"/>
</dbReference>
<dbReference type="Gene3D" id="1.10.630.10">
    <property type="entry name" value="Cytochrome P450"/>
    <property type="match status" value="1"/>
</dbReference>